<evidence type="ECO:0000313" key="5">
    <source>
        <dbReference type="EMBL" id="MBY4891252.1"/>
    </source>
</evidence>
<dbReference type="CDD" id="cd19987">
    <property type="entry name" value="PBP1_SBP-like"/>
    <property type="match status" value="1"/>
</dbReference>
<protein>
    <submittedName>
        <fullName evidence="6">Substrate-binding protein</fullName>
    </submittedName>
</protein>
<dbReference type="RefSeq" id="WP_068356492.1">
    <property type="nucleotide sequence ID" value="NZ_JAIMBW010000001.1"/>
</dbReference>
<feature type="domain" description="Leucine-binding protein" evidence="4">
    <location>
        <begin position="48"/>
        <end position="410"/>
    </location>
</feature>
<accession>A0A975TVQ5</accession>
<reference evidence="6 7" key="1">
    <citation type="submission" date="2021-07" db="EMBL/GenBank/DDBJ databases">
        <title>Karlodiniumbacter phycospheric gen. nov., sp. nov., a phycosphere bacterium isolated from karlodinium veneficum.</title>
        <authorList>
            <person name="Peng Y."/>
            <person name="Jiang L."/>
            <person name="Lee J."/>
        </authorList>
    </citation>
    <scope>NUCLEOTIDE SEQUENCE</scope>
    <source>
        <strain evidence="6 7">N5</strain>
    </source>
</reference>
<dbReference type="Pfam" id="PF13458">
    <property type="entry name" value="Peripla_BP_6"/>
    <property type="match status" value="1"/>
</dbReference>
<evidence type="ECO:0000259" key="4">
    <source>
        <dbReference type="Pfam" id="PF13458"/>
    </source>
</evidence>
<dbReference type="GO" id="GO:0006865">
    <property type="term" value="P:amino acid transport"/>
    <property type="evidence" value="ECO:0007669"/>
    <property type="project" value="UniProtKB-KW"/>
</dbReference>
<dbReference type="AlphaFoldDB" id="A0A975TVQ5"/>
<evidence type="ECO:0000256" key="1">
    <source>
        <dbReference type="ARBA" id="ARBA00010062"/>
    </source>
</evidence>
<dbReference type="InterPro" id="IPR051010">
    <property type="entry name" value="BCAA_transport"/>
</dbReference>
<dbReference type="InterPro" id="IPR028082">
    <property type="entry name" value="Peripla_BP_I"/>
</dbReference>
<dbReference type="EMBL" id="CP078073">
    <property type="protein sequence ID" value="QXL88052.1"/>
    <property type="molecule type" value="Genomic_DNA"/>
</dbReference>
<dbReference type="Proteomes" id="UP000693972">
    <property type="component" value="Unassembled WGS sequence"/>
</dbReference>
<organism evidence="6">
    <name type="scientific">Gymnodinialimonas phycosphaerae</name>
    <dbReference type="NCBI Taxonomy" id="2841589"/>
    <lineage>
        <taxon>Bacteria</taxon>
        <taxon>Pseudomonadati</taxon>
        <taxon>Pseudomonadota</taxon>
        <taxon>Alphaproteobacteria</taxon>
        <taxon>Rhodobacterales</taxon>
        <taxon>Paracoccaceae</taxon>
        <taxon>Gymnodinialimonas</taxon>
    </lineage>
</organism>
<dbReference type="EMBL" id="JAIMBW010000001">
    <property type="protein sequence ID" value="MBY4891252.1"/>
    <property type="molecule type" value="Genomic_DNA"/>
</dbReference>
<sequence>MSKGNFTRRSMLKTGVATGAALAVPTIFTGRVWADGHTGFTNAPGEDTVTLGFNVPQTGAYADEGADELRAFQLAVQHLNGEGDGGMLNTFSSQVLDGTGILGRRVEYVTGDTQTSSDAARSSARSMIERDGAIMISGGSSSGVAVAVQSLCQDAGVIFMAGLTHANDTTGKDMRANGFRHFFNTEMTGRALAPILEGLYGTDRKVYHLTADYNWGWSQERSIRAYTEGMGWETVNNVLTPVGAGDFSSYLTPVANSGADVLILNHYGGDMVNSLTQAVQFGLRDMQANGKNFEIVVPLFSRLMARGAGPAIANIHGSTNWHWSLPDEGSQAFVRSFGTEYGFPPSQAAHTCYVQTLLYADAVARGGSFNPCSVVEALEGFEFDGMGNGPTLYRADDHQCFKDVLVVRGKENPENEYDLLEIVEVTPREAVTYPVDHPDFVEGQLGTCNPGA</sequence>
<gene>
    <name evidence="5" type="ORF">KUL25_00565</name>
    <name evidence="6" type="ORF">KUL25_00570</name>
</gene>
<evidence type="ECO:0000256" key="2">
    <source>
        <dbReference type="ARBA" id="ARBA00022729"/>
    </source>
</evidence>
<dbReference type="PANTHER" id="PTHR30483:SF6">
    <property type="entry name" value="PERIPLASMIC BINDING PROTEIN OF ABC TRANSPORTER FOR NATURAL AMINO ACIDS"/>
    <property type="match status" value="1"/>
</dbReference>
<evidence type="ECO:0000256" key="3">
    <source>
        <dbReference type="ARBA" id="ARBA00022970"/>
    </source>
</evidence>
<keyword evidence="2" id="KW-0732">Signal</keyword>
<dbReference type="SUPFAM" id="SSF53822">
    <property type="entry name" value="Periplasmic binding protein-like I"/>
    <property type="match status" value="1"/>
</dbReference>
<dbReference type="InterPro" id="IPR028081">
    <property type="entry name" value="Leu-bd"/>
</dbReference>
<dbReference type="InterPro" id="IPR006311">
    <property type="entry name" value="TAT_signal"/>
</dbReference>
<evidence type="ECO:0000313" key="7">
    <source>
        <dbReference type="Proteomes" id="UP000693972"/>
    </source>
</evidence>
<name>A0A975TVQ5_9RHOB</name>
<keyword evidence="3" id="KW-0029">Amino-acid transport</keyword>
<dbReference type="PANTHER" id="PTHR30483">
    <property type="entry name" value="LEUCINE-SPECIFIC-BINDING PROTEIN"/>
    <property type="match status" value="1"/>
</dbReference>
<dbReference type="Gene3D" id="3.40.50.2300">
    <property type="match status" value="2"/>
</dbReference>
<keyword evidence="3" id="KW-0813">Transport</keyword>
<proteinExistence type="inferred from homology"/>
<evidence type="ECO:0000313" key="6">
    <source>
        <dbReference type="EMBL" id="QXL88052.1"/>
    </source>
</evidence>
<keyword evidence="7" id="KW-1185">Reference proteome</keyword>
<dbReference type="PROSITE" id="PS51318">
    <property type="entry name" value="TAT"/>
    <property type="match status" value="1"/>
</dbReference>
<comment type="similarity">
    <text evidence="1">Belongs to the leucine-binding protein family.</text>
</comment>